<dbReference type="SUPFAM" id="SSF51735">
    <property type="entry name" value="NAD(P)-binding Rossmann-fold domains"/>
    <property type="match status" value="1"/>
</dbReference>
<name>A0ABP6QGV6_9ACTN</name>
<protein>
    <submittedName>
        <fullName evidence="2">Diacylglycerol kinase</fullName>
    </submittedName>
</protein>
<dbReference type="Pfam" id="PF19328">
    <property type="entry name" value="DAP_DH_C"/>
    <property type="match status" value="1"/>
</dbReference>
<comment type="caution">
    <text evidence="2">The sequence shown here is derived from an EMBL/GenBank/DDBJ whole genome shotgun (WGS) entry which is preliminary data.</text>
</comment>
<dbReference type="GO" id="GO:0016301">
    <property type="term" value="F:kinase activity"/>
    <property type="evidence" value="ECO:0007669"/>
    <property type="project" value="UniProtKB-KW"/>
</dbReference>
<sequence>MTYRVIQWTTGVVAREAIAGIIGHPDLELVGAWVHSPDKDGRDVGELCGREPLGVTATRDAAALLALPADCVCHMPGRDWVEDPSRTLAGLLEILRAGKNVVNLWWPTLVYPRAESEEVYRRLQEACLEGGSSFCTVGMDPGYGTAGLALSALALSREVETVRMSQFMNNAHWEGPGITKFFGFGRPEVADTPMLQPGVTAGYHATTLHLLADALDVKIDEIVEDHRVIYADEAFDIASGHIPAGTISGVHYEVKAVAGGRDRIIVEHIERLREQDFAELEFKGDGYRAEVVGEPCVRLEMTLSSKPDFVGDGIAVASAMSVVNAIPRVCEAPPGVLSLFDLAPFPSRNSMIRRSGS</sequence>
<dbReference type="InterPro" id="IPR045760">
    <property type="entry name" value="DAP_DH_C"/>
</dbReference>
<reference evidence="3" key="1">
    <citation type="journal article" date="2019" name="Int. J. Syst. Evol. Microbiol.">
        <title>The Global Catalogue of Microorganisms (GCM) 10K type strain sequencing project: providing services to taxonomists for standard genome sequencing and annotation.</title>
        <authorList>
            <consortium name="The Broad Institute Genomics Platform"/>
            <consortium name="The Broad Institute Genome Sequencing Center for Infectious Disease"/>
            <person name="Wu L."/>
            <person name="Ma J."/>
        </authorList>
    </citation>
    <scope>NUCLEOTIDE SEQUENCE [LARGE SCALE GENOMIC DNA]</scope>
    <source>
        <strain evidence="3">JCM 9377</strain>
    </source>
</reference>
<proteinExistence type="predicted"/>
<dbReference type="CDD" id="cd24146">
    <property type="entry name" value="nat-AmDH_N_like"/>
    <property type="match status" value="1"/>
</dbReference>
<evidence type="ECO:0000313" key="2">
    <source>
        <dbReference type="EMBL" id="GAA3226733.1"/>
    </source>
</evidence>
<keyword evidence="3" id="KW-1185">Reference proteome</keyword>
<feature type="domain" description="2,4-diaminopentanoate dehydrogenase C-terminal" evidence="1">
    <location>
        <begin position="205"/>
        <end position="343"/>
    </location>
</feature>
<keyword evidence="2" id="KW-0808">Transferase</keyword>
<keyword evidence="2" id="KW-0418">Kinase</keyword>
<gene>
    <name evidence="2" type="ORF">GCM10010468_55200</name>
</gene>
<dbReference type="Proteomes" id="UP001501237">
    <property type="component" value="Unassembled WGS sequence"/>
</dbReference>
<dbReference type="Gene3D" id="3.40.50.720">
    <property type="entry name" value="NAD(P)-binding Rossmann-like Domain"/>
    <property type="match status" value="1"/>
</dbReference>
<evidence type="ECO:0000259" key="1">
    <source>
        <dbReference type="Pfam" id="PF19328"/>
    </source>
</evidence>
<dbReference type="EMBL" id="BAAAUV010000016">
    <property type="protein sequence ID" value="GAA3226733.1"/>
    <property type="molecule type" value="Genomic_DNA"/>
</dbReference>
<evidence type="ECO:0000313" key="3">
    <source>
        <dbReference type="Proteomes" id="UP001501237"/>
    </source>
</evidence>
<dbReference type="RefSeq" id="WP_344833856.1">
    <property type="nucleotide sequence ID" value="NZ_BAAAUV010000016.1"/>
</dbReference>
<accession>A0ABP6QGV6</accession>
<organism evidence="2 3">
    <name type="scientific">Actinocorallia longicatena</name>
    <dbReference type="NCBI Taxonomy" id="111803"/>
    <lineage>
        <taxon>Bacteria</taxon>
        <taxon>Bacillati</taxon>
        <taxon>Actinomycetota</taxon>
        <taxon>Actinomycetes</taxon>
        <taxon>Streptosporangiales</taxon>
        <taxon>Thermomonosporaceae</taxon>
        <taxon>Actinocorallia</taxon>
    </lineage>
</organism>
<dbReference type="InterPro" id="IPR036291">
    <property type="entry name" value="NAD(P)-bd_dom_sf"/>
</dbReference>